<dbReference type="Pfam" id="PF02417">
    <property type="entry name" value="Chromate_transp"/>
    <property type="match status" value="2"/>
</dbReference>
<evidence type="ECO:0000256" key="2">
    <source>
        <dbReference type="ARBA" id="ARBA00005262"/>
    </source>
</evidence>
<evidence type="ECO:0000256" key="3">
    <source>
        <dbReference type="ARBA" id="ARBA00022475"/>
    </source>
</evidence>
<organism evidence="8 9">
    <name type="scientific">Dyadobacter endophyticus</name>
    <dbReference type="NCBI Taxonomy" id="1749036"/>
    <lineage>
        <taxon>Bacteria</taxon>
        <taxon>Pseudomonadati</taxon>
        <taxon>Bacteroidota</taxon>
        <taxon>Cytophagia</taxon>
        <taxon>Cytophagales</taxon>
        <taxon>Spirosomataceae</taxon>
        <taxon>Dyadobacter</taxon>
    </lineage>
</organism>
<feature type="transmembrane region" description="Helical" evidence="7">
    <location>
        <begin position="77"/>
        <end position="100"/>
    </location>
</feature>
<dbReference type="InterPro" id="IPR014047">
    <property type="entry name" value="Chr_Tranpt_l_chain"/>
</dbReference>
<keyword evidence="3" id="KW-1003">Cell membrane</keyword>
<comment type="caution">
    <text evidence="8">The sequence shown here is derived from an EMBL/GenBank/DDBJ whole genome shotgun (WGS) entry which is preliminary data.</text>
</comment>
<evidence type="ECO:0000256" key="1">
    <source>
        <dbReference type="ARBA" id="ARBA00004651"/>
    </source>
</evidence>
<accession>A0ABQ1Z5E0</accession>
<dbReference type="Proteomes" id="UP000600214">
    <property type="component" value="Unassembled WGS sequence"/>
</dbReference>
<evidence type="ECO:0000256" key="6">
    <source>
        <dbReference type="ARBA" id="ARBA00023136"/>
    </source>
</evidence>
<evidence type="ECO:0000256" key="7">
    <source>
        <dbReference type="SAM" id="Phobius"/>
    </source>
</evidence>
<feature type="transmembrane region" description="Helical" evidence="7">
    <location>
        <begin position="200"/>
        <end position="222"/>
    </location>
</feature>
<feature type="transmembrane region" description="Helical" evidence="7">
    <location>
        <begin position="361"/>
        <end position="379"/>
    </location>
</feature>
<feature type="transmembrane region" description="Helical" evidence="7">
    <location>
        <begin position="7"/>
        <end position="30"/>
    </location>
</feature>
<evidence type="ECO:0000313" key="8">
    <source>
        <dbReference type="EMBL" id="GGH48551.1"/>
    </source>
</evidence>
<reference evidence="9" key="1">
    <citation type="journal article" date="2019" name="Int. J. Syst. Evol. Microbiol.">
        <title>The Global Catalogue of Microorganisms (GCM) 10K type strain sequencing project: providing services to taxonomists for standard genome sequencing and annotation.</title>
        <authorList>
            <consortium name="The Broad Institute Genomics Platform"/>
            <consortium name="The Broad Institute Genome Sequencing Center for Infectious Disease"/>
            <person name="Wu L."/>
            <person name="Ma J."/>
        </authorList>
    </citation>
    <scope>NUCLEOTIDE SEQUENCE [LARGE SCALE GENOMIC DNA]</scope>
    <source>
        <strain evidence="9">CGMCC 1.15288</strain>
    </source>
</reference>
<feature type="transmembrane region" description="Helical" evidence="7">
    <location>
        <begin position="161"/>
        <end position="179"/>
    </location>
</feature>
<evidence type="ECO:0000256" key="5">
    <source>
        <dbReference type="ARBA" id="ARBA00022989"/>
    </source>
</evidence>
<dbReference type="EMBL" id="BMIA01000004">
    <property type="protein sequence ID" value="GGH48551.1"/>
    <property type="molecule type" value="Genomic_DNA"/>
</dbReference>
<gene>
    <name evidence="8" type="ORF">GCM10007423_49850</name>
</gene>
<feature type="transmembrane region" description="Helical" evidence="7">
    <location>
        <begin position="273"/>
        <end position="294"/>
    </location>
</feature>
<protein>
    <submittedName>
        <fullName evidence="8">Transporter</fullName>
    </submittedName>
</protein>
<proteinExistence type="inferred from homology"/>
<dbReference type="PIRSF" id="PIRSF004810">
    <property type="entry name" value="ChrA"/>
    <property type="match status" value="1"/>
</dbReference>
<evidence type="ECO:0000313" key="9">
    <source>
        <dbReference type="Proteomes" id="UP000600214"/>
    </source>
</evidence>
<dbReference type="InterPro" id="IPR052518">
    <property type="entry name" value="CHR_Transporter"/>
</dbReference>
<sequence length="400" mass="43035">MKPSLIYLFLTFLRIGATSWGGFMALISMIQKRVVEKDGQIENETILEGISLASVLPGPMAVNVVSFVGYKLGGVKGALISIFGVLLPSFVLMLVLSHLYLAFGDIPAMNHFFAGILPAVAAVIISVAVSMGEKSIKGWPQILIAIASASIAAFSKSYLTTLAVLVVSGVIGYFYYGQAPPVKTIQAKKKKQQETQTTETPGRAIVYSIILVTVIAALVYFYEGQNVIVNLHRQILLTFSTMSLTQFGGGYVIIPTMQKVIVDGMKWLTNKEFVDAIAMGQITPGPIFISATFIGYKLSGFWGALNATLSIFLPTAILTIICTRFFNQISKSAALIAVFKGLRPAIIGMIVSAAYTMMANSGFTVFTVVVFVVAQLLVMRFKVDPVYLIPAAGIAGLLIL</sequence>
<dbReference type="NCBIfam" id="TIGR00937">
    <property type="entry name" value="2A51"/>
    <property type="match status" value="1"/>
</dbReference>
<comment type="similarity">
    <text evidence="2">Belongs to the chromate ion transporter (CHR) (TC 2.A.51) family.</text>
</comment>
<keyword evidence="6 7" id="KW-0472">Membrane</keyword>
<evidence type="ECO:0000256" key="4">
    <source>
        <dbReference type="ARBA" id="ARBA00022692"/>
    </source>
</evidence>
<keyword evidence="4 7" id="KW-0812">Transmembrane</keyword>
<feature type="transmembrane region" description="Helical" evidence="7">
    <location>
        <begin position="234"/>
        <end position="253"/>
    </location>
</feature>
<feature type="transmembrane region" description="Helical" evidence="7">
    <location>
        <begin position="112"/>
        <end position="131"/>
    </location>
</feature>
<dbReference type="RefSeq" id="WP_188937530.1">
    <property type="nucleotide sequence ID" value="NZ_BMIA01000004.1"/>
</dbReference>
<feature type="transmembrane region" description="Helical" evidence="7">
    <location>
        <begin position="333"/>
        <end position="355"/>
    </location>
</feature>
<dbReference type="PANTHER" id="PTHR43663:SF1">
    <property type="entry name" value="CHROMATE TRANSPORTER"/>
    <property type="match status" value="1"/>
</dbReference>
<dbReference type="PANTHER" id="PTHR43663">
    <property type="entry name" value="CHROMATE TRANSPORT PROTEIN-RELATED"/>
    <property type="match status" value="1"/>
</dbReference>
<name>A0ABQ1Z5E0_9BACT</name>
<feature type="transmembrane region" description="Helical" evidence="7">
    <location>
        <begin position="300"/>
        <end position="321"/>
    </location>
</feature>
<keyword evidence="5 7" id="KW-1133">Transmembrane helix</keyword>
<dbReference type="InterPro" id="IPR003370">
    <property type="entry name" value="Chromate_transpt"/>
</dbReference>
<comment type="subcellular location">
    <subcellularLocation>
        <location evidence="1">Cell membrane</location>
        <topology evidence="1">Multi-pass membrane protein</topology>
    </subcellularLocation>
</comment>
<keyword evidence="9" id="KW-1185">Reference proteome</keyword>